<comment type="similarity">
    <text evidence="2">Belongs to the IGFL family.</text>
</comment>
<dbReference type="EMBL" id="JBFSEQ010000013">
    <property type="protein sequence ID" value="KAL2763054.1"/>
    <property type="molecule type" value="Genomic_DNA"/>
</dbReference>
<organism evidence="6 7">
    <name type="scientific">Daubentonia madagascariensis</name>
    <name type="common">Aye-aye</name>
    <name type="synonym">Sciurus madagascariensis</name>
    <dbReference type="NCBI Taxonomy" id="31869"/>
    <lineage>
        <taxon>Eukaryota</taxon>
        <taxon>Metazoa</taxon>
        <taxon>Chordata</taxon>
        <taxon>Craniata</taxon>
        <taxon>Vertebrata</taxon>
        <taxon>Euteleostomi</taxon>
        <taxon>Mammalia</taxon>
        <taxon>Eutheria</taxon>
        <taxon>Euarchontoglires</taxon>
        <taxon>Primates</taxon>
        <taxon>Strepsirrhini</taxon>
        <taxon>Chiromyiformes</taxon>
        <taxon>Daubentoniidae</taxon>
        <taxon>Daubentonia</taxon>
    </lineage>
</organism>
<keyword evidence="4 5" id="KW-0732">Signal</keyword>
<evidence type="ECO:0000313" key="6">
    <source>
        <dbReference type="EMBL" id="KAL2763054.1"/>
    </source>
</evidence>
<feature type="non-terminal residue" evidence="6">
    <location>
        <position position="1"/>
    </location>
</feature>
<feature type="non-terminal residue" evidence="6">
    <location>
        <position position="116"/>
    </location>
</feature>
<keyword evidence="7" id="KW-1185">Reference proteome</keyword>
<reference evidence="6 7" key="1">
    <citation type="journal article" date="2024" name="G3 (Bethesda)">
        <title>A hybrid genome assembly of the endangered aye-aye (Daubentonia madagascariensis).</title>
        <authorList>
            <person name="Versoza C.J."/>
            <person name="Pfeifer S.P."/>
        </authorList>
    </citation>
    <scope>NUCLEOTIDE SEQUENCE [LARGE SCALE GENOMIC DNA]</scope>
    <source>
        <strain evidence="6">6821</strain>
    </source>
</reference>
<keyword evidence="3" id="KW-0964">Secreted</keyword>
<dbReference type="PANTHER" id="PTHR34827">
    <property type="entry name" value="INSULIN GROWTH FACTOR-LIKE FAMILY MEMBER 3-RELATED"/>
    <property type="match status" value="1"/>
</dbReference>
<feature type="chain" id="PRO_5044781695" evidence="5">
    <location>
        <begin position="28"/>
        <end position="116"/>
    </location>
</feature>
<dbReference type="Pfam" id="PF14653">
    <property type="entry name" value="IGFL"/>
    <property type="match status" value="1"/>
</dbReference>
<dbReference type="InterPro" id="IPR032744">
    <property type="entry name" value="IGFL"/>
</dbReference>
<dbReference type="AlphaFoldDB" id="A0ABD2D8X0"/>
<dbReference type="PANTHER" id="PTHR34827:SF5">
    <property type="entry name" value="INSULIN GROWTH FACTOR-LIKE FAMILY MEMBER 3"/>
    <property type="match status" value="1"/>
</dbReference>
<evidence type="ECO:0000256" key="1">
    <source>
        <dbReference type="ARBA" id="ARBA00004613"/>
    </source>
</evidence>
<evidence type="ECO:0000256" key="4">
    <source>
        <dbReference type="ARBA" id="ARBA00022729"/>
    </source>
</evidence>
<comment type="subcellular location">
    <subcellularLocation>
        <location evidence="1">Secreted</location>
    </subcellularLocation>
</comment>
<name>A0ABD2D8X0_DAUMA</name>
<proteinExistence type="inferred from homology"/>
<protein>
    <submittedName>
        <fullName evidence="6">Insulin growth factor-like family member 3</fullName>
    </submittedName>
</protein>
<evidence type="ECO:0000256" key="3">
    <source>
        <dbReference type="ARBA" id="ARBA00022525"/>
    </source>
</evidence>
<sequence>KMPRHCIFVPVCCLTVLLLLCSQGTTGAPVGSGLWLCQPAPRCGGQIYNPLEQCCDDDTILPLTRTRLCGPNCPFWPCFELCCPQSFGPRKKFLVKLKALGVKSQCPSAPTSRHCT</sequence>
<accession>A0ABD2D8X0</accession>
<feature type="signal peptide" evidence="5">
    <location>
        <begin position="1"/>
        <end position="27"/>
    </location>
</feature>
<dbReference type="GO" id="GO:0005576">
    <property type="term" value="C:extracellular region"/>
    <property type="evidence" value="ECO:0007669"/>
    <property type="project" value="UniProtKB-SubCell"/>
</dbReference>
<evidence type="ECO:0000313" key="7">
    <source>
        <dbReference type="Proteomes" id="UP001610411"/>
    </source>
</evidence>
<comment type="caution">
    <text evidence="6">The sequence shown here is derived from an EMBL/GenBank/DDBJ whole genome shotgun (WGS) entry which is preliminary data.</text>
</comment>
<dbReference type="Proteomes" id="UP001610411">
    <property type="component" value="Unassembled WGS sequence"/>
</dbReference>
<evidence type="ECO:0000256" key="5">
    <source>
        <dbReference type="SAM" id="SignalP"/>
    </source>
</evidence>
<gene>
    <name evidence="6" type="ORF">WCI35_031503</name>
</gene>
<evidence type="ECO:0000256" key="2">
    <source>
        <dbReference type="ARBA" id="ARBA00009529"/>
    </source>
</evidence>